<dbReference type="AlphaFoldDB" id="A0A848HB22"/>
<dbReference type="InterPro" id="IPR011017">
    <property type="entry name" value="TRASH_dom"/>
</dbReference>
<dbReference type="InterPro" id="IPR009078">
    <property type="entry name" value="Ferritin-like_SF"/>
</dbReference>
<dbReference type="InterPro" id="IPR012348">
    <property type="entry name" value="RNR-like"/>
</dbReference>
<comment type="caution">
    <text evidence="2">The sequence shown here is derived from an EMBL/GenBank/DDBJ whole genome shotgun (WGS) entry which is preliminary data.</text>
</comment>
<dbReference type="GO" id="GO:0016491">
    <property type="term" value="F:oxidoreductase activity"/>
    <property type="evidence" value="ECO:0007669"/>
    <property type="project" value="InterPro"/>
</dbReference>
<sequence>MSPEDLLEAARLLQQRGEPYALVTVVRTSPPTSAYVGAQALVLADGTMQGTVGGGCAKEVVVQAALEALRNGAARLVLISNAEAAEEGVQRHPMRCASNGEIELFVHPHRPAPLLLVLGATPCAEQARAFALQCGFRVASRPDAPEAAQAAIALVATQGEGDEPALQAALEGPSAQVLLVASRRKADRLRAAMRERGLPEARLAAIQAPAGPDIGAHTPAHIALAAVGGAIACLPALAQPVAARPAPAYVNPVCGAAVDPATAMHTLSYEGQRFYFCCDGCKLEFERDPARYAAVQAAQRGALKEAA</sequence>
<evidence type="ECO:0000259" key="1">
    <source>
        <dbReference type="SMART" id="SM00746"/>
    </source>
</evidence>
<dbReference type="InterPro" id="IPR003777">
    <property type="entry name" value="XdhC_CoxI"/>
</dbReference>
<dbReference type="Pfam" id="PF04945">
    <property type="entry name" value="YHS"/>
    <property type="match status" value="1"/>
</dbReference>
<reference evidence="2 3" key="1">
    <citation type="submission" date="2020-04" db="EMBL/GenBank/DDBJ databases">
        <title>Ramlibacter sp. G-1-2-2 isolated from soil.</title>
        <authorList>
            <person name="Dahal R.H."/>
        </authorList>
    </citation>
    <scope>NUCLEOTIDE SEQUENCE [LARGE SCALE GENOMIC DNA]</scope>
    <source>
        <strain evidence="2 3">G-1-2-2</strain>
    </source>
</reference>
<protein>
    <submittedName>
        <fullName evidence="2">YHS domain-containing protein</fullName>
    </submittedName>
</protein>
<accession>A0A848HB22</accession>
<dbReference type="Proteomes" id="UP000541185">
    <property type="component" value="Unassembled WGS sequence"/>
</dbReference>
<gene>
    <name evidence="2" type="ORF">HHL11_31045</name>
</gene>
<dbReference type="EMBL" id="JABBFX010000004">
    <property type="protein sequence ID" value="NML48226.1"/>
    <property type="molecule type" value="Genomic_DNA"/>
</dbReference>
<dbReference type="InterPro" id="IPR007029">
    <property type="entry name" value="YHS_dom"/>
</dbReference>
<proteinExistence type="predicted"/>
<feature type="domain" description="TRASH" evidence="1">
    <location>
        <begin position="251"/>
        <end position="289"/>
    </location>
</feature>
<evidence type="ECO:0000313" key="2">
    <source>
        <dbReference type="EMBL" id="NML48226.1"/>
    </source>
</evidence>
<keyword evidence="3" id="KW-1185">Reference proteome</keyword>
<dbReference type="Gene3D" id="3.40.50.720">
    <property type="entry name" value="NAD(P)-binding Rossmann-like Domain"/>
    <property type="match status" value="1"/>
</dbReference>
<dbReference type="SMART" id="SM00746">
    <property type="entry name" value="TRASH"/>
    <property type="match status" value="1"/>
</dbReference>
<dbReference type="RefSeq" id="WP_169422557.1">
    <property type="nucleotide sequence ID" value="NZ_JABBFX010000004.1"/>
</dbReference>
<dbReference type="Gene3D" id="1.10.620.20">
    <property type="entry name" value="Ribonucleotide Reductase, subunit A"/>
    <property type="match status" value="1"/>
</dbReference>
<evidence type="ECO:0000313" key="3">
    <source>
        <dbReference type="Proteomes" id="UP000541185"/>
    </source>
</evidence>
<organism evidence="2 3">
    <name type="scientific">Ramlibacter agri</name>
    <dbReference type="NCBI Taxonomy" id="2728837"/>
    <lineage>
        <taxon>Bacteria</taxon>
        <taxon>Pseudomonadati</taxon>
        <taxon>Pseudomonadota</taxon>
        <taxon>Betaproteobacteria</taxon>
        <taxon>Burkholderiales</taxon>
        <taxon>Comamonadaceae</taxon>
        <taxon>Ramlibacter</taxon>
    </lineage>
</organism>
<dbReference type="SUPFAM" id="SSF47240">
    <property type="entry name" value="Ferritin-like"/>
    <property type="match status" value="1"/>
</dbReference>
<dbReference type="PANTHER" id="PTHR30388:SF6">
    <property type="entry name" value="XANTHINE DEHYDROGENASE SUBUNIT A-RELATED"/>
    <property type="match status" value="1"/>
</dbReference>
<dbReference type="PANTHER" id="PTHR30388">
    <property type="entry name" value="ALDEHYDE OXIDOREDUCTASE MOLYBDENUM COFACTOR ASSEMBLY PROTEIN"/>
    <property type="match status" value="1"/>
</dbReference>
<dbReference type="Pfam" id="PF13478">
    <property type="entry name" value="XdhC_C"/>
    <property type="match status" value="1"/>
</dbReference>
<name>A0A848HB22_9BURK</name>
<dbReference type="InterPro" id="IPR027051">
    <property type="entry name" value="XdhC_Rossmann_dom"/>
</dbReference>
<dbReference type="Pfam" id="PF02625">
    <property type="entry name" value="XdhC_CoxI"/>
    <property type="match status" value="1"/>
</dbReference>
<dbReference type="InterPro" id="IPR052698">
    <property type="entry name" value="MoCofactor_Util/Proc"/>
</dbReference>